<dbReference type="EMBL" id="JAPDGR010002383">
    <property type="protein sequence ID" value="KAJ2976068.1"/>
    <property type="molecule type" value="Genomic_DNA"/>
</dbReference>
<organism evidence="1 2">
    <name type="scientific">Xylaria curta</name>
    <dbReference type="NCBI Taxonomy" id="42375"/>
    <lineage>
        <taxon>Eukaryota</taxon>
        <taxon>Fungi</taxon>
        <taxon>Dikarya</taxon>
        <taxon>Ascomycota</taxon>
        <taxon>Pezizomycotina</taxon>
        <taxon>Sordariomycetes</taxon>
        <taxon>Xylariomycetidae</taxon>
        <taxon>Xylariales</taxon>
        <taxon>Xylariaceae</taxon>
        <taxon>Xylaria</taxon>
    </lineage>
</organism>
<name>A0ACC1NC90_9PEZI</name>
<evidence type="ECO:0000313" key="1">
    <source>
        <dbReference type="EMBL" id="KAJ2976068.1"/>
    </source>
</evidence>
<accession>A0ACC1NC90</accession>
<gene>
    <name evidence="1" type="ORF">NUW58_g8184</name>
</gene>
<proteinExistence type="predicted"/>
<protein>
    <submittedName>
        <fullName evidence="1">Uncharacterized protein</fullName>
    </submittedName>
</protein>
<dbReference type="Proteomes" id="UP001143856">
    <property type="component" value="Unassembled WGS sequence"/>
</dbReference>
<keyword evidence="2" id="KW-1185">Reference proteome</keyword>
<reference evidence="1" key="1">
    <citation type="submission" date="2022-10" db="EMBL/GenBank/DDBJ databases">
        <title>Genome Sequence of Xylaria curta.</title>
        <authorList>
            <person name="Buettner E."/>
        </authorList>
    </citation>
    <scope>NUCLEOTIDE SEQUENCE</scope>
    <source>
        <strain evidence="1">Babe10</strain>
    </source>
</reference>
<sequence>MVPKGAIFSTTPARIKPASWKLGLFCTGGSNQRCISVREPSLFPPPRLRPADELEWRCGLEKRDRVGLGCDEDMAGVLLWRGLLGSEPPFTAAPARARYSLAKQAPFNAKTAADG</sequence>
<evidence type="ECO:0000313" key="2">
    <source>
        <dbReference type="Proteomes" id="UP001143856"/>
    </source>
</evidence>
<comment type="caution">
    <text evidence="1">The sequence shown here is derived from an EMBL/GenBank/DDBJ whole genome shotgun (WGS) entry which is preliminary data.</text>
</comment>